<dbReference type="Proteomes" id="UP000091846">
    <property type="component" value="Unassembled WGS sequence"/>
</dbReference>
<evidence type="ECO:0000313" key="2">
    <source>
        <dbReference type="EMBL" id="OBI40899.1"/>
    </source>
</evidence>
<evidence type="ECO:0000259" key="1">
    <source>
        <dbReference type="PROSITE" id="PS50943"/>
    </source>
</evidence>
<dbReference type="CDD" id="cd00093">
    <property type="entry name" value="HTH_XRE"/>
    <property type="match status" value="1"/>
</dbReference>
<name>A0A1A2YRL7_9MYCO</name>
<proteinExistence type="predicted"/>
<dbReference type="Gene3D" id="1.10.260.40">
    <property type="entry name" value="lambda repressor-like DNA-binding domains"/>
    <property type="match status" value="1"/>
</dbReference>
<dbReference type="InterPro" id="IPR010982">
    <property type="entry name" value="Lambda_DNA-bd_dom_sf"/>
</dbReference>
<dbReference type="EMBL" id="LZKI01000099">
    <property type="protein sequence ID" value="OBI40899.1"/>
    <property type="molecule type" value="Genomic_DNA"/>
</dbReference>
<comment type="caution">
    <text evidence="2">The sequence shown here is derived from an EMBL/GenBank/DDBJ whole genome shotgun (WGS) entry which is preliminary data.</text>
</comment>
<dbReference type="Pfam" id="PF13560">
    <property type="entry name" value="HTH_31"/>
    <property type="match status" value="1"/>
</dbReference>
<sequence>MVTQKPGRGKTWAESLHERTAQAIRDARNSAGMSAQDVADLTQQLGYGVSRDKIANYESGRKQGLDLSEFLIIAAALRVPPVTLIFGGPPDEPVQVLPGNYAGVVDGLAWLCGDPALADEGITDRESYNARLLKLIRDRAKVQRDLALLRRVIADFERRGLGEKHRAENMHAAGTLMEQLDEINQQITNLTEGDTE</sequence>
<dbReference type="SMART" id="SM00530">
    <property type="entry name" value="HTH_XRE"/>
    <property type="match status" value="1"/>
</dbReference>
<organism evidence="2 3">
    <name type="scientific">Mycobacterium colombiense</name>
    <dbReference type="NCBI Taxonomy" id="339268"/>
    <lineage>
        <taxon>Bacteria</taxon>
        <taxon>Bacillati</taxon>
        <taxon>Actinomycetota</taxon>
        <taxon>Actinomycetes</taxon>
        <taxon>Mycobacteriales</taxon>
        <taxon>Mycobacteriaceae</taxon>
        <taxon>Mycobacterium</taxon>
        <taxon>Mycobacterium avium complex (MAC)</taxon>
    </lineage>
</organism>
<dbReference type="RefSeq" id="WP_065029220.1">
    <property type="nucleotide sequence ID" value="NZ_LZKI01000099.1"/>
</dbReference>
<dbReference type="AlphaFoldDB" id="A0A1A2YRL7"/>
<dbReference type="SUPFAM" id="SSF47413">
    <property type="entry name" value="lambda repressor-like DNA-binding domains"/>
    <property type="match status" value="1"/>
</dbReference>
<accession>A0A1A2YRL7</accession>
<feature type="domain" description="HTH cro/C1-type" evidence="1">
    <location>
        <begin position="24"/>
        <end position="84"/>
    </location>
</feature>
<dbReference type="OrthoDB" id="4752614at2"/>
<evidence type="ECO:0000313" key="3">
    <source>
        <dbReference type="Proteomes" id="UP000091846"/>
    </source>
</evidence>
<dbReference type="InterPro" id="IPR001387">
    <property type="entry name" value="Cro/C1-type_HTH"/>
</dbReference>
<dbReference type="GO" id="GO:0003677">
    <property type="term" value="F:DNA binding"/>
    <property type="evidence" value="ECO:0007669"/>
    <property type="project" value="InterPro"/>
</dbReference>
<protein>
    <recommendedName>
        <fullName evidence="1">HTH cro/C1-type domain-containing protein</fullName>
    </recommendedName>
</protein>
<gene>
    <name evidence="2" type="ORF">A5708_24810</name>
</gene>
<reference evidence="2 3" key="1">
    <citation type="submission" date="2016-06" db="EMBL/GenBank/DDBJ databases">
        <authorList>
            <person name="Kjaerup R.B."/>
            <person name="Dalgaard T.S."/>
            <person name="Juul-Madsen H.R."/>
        </authorList>
    </citation>
    <scope>NUCLEOTIDE SEQUENCE [LARGE SCALE GENOMIC DNA]</scope>
    <source>
        <strain evidence="2 3">E1334</strain>
    </source>
</reference>
<dbReference type="PROSITE" id="PS50943">
    <property type="entry name" value="HTH_CROC1"/>
    <property type="match status" value="1"/>
</dbReference>